<dbReference type="KEGG" id="ovi:T265_09626"/>
<evidence type="ECO:0000313" key="2">
    <source>
        <dbReference type="EMBL" id="KER22235.1"/>
    </source>
</evidence>
<protein>
    <submittedName>
        <fullName evidence="2">Uncharacterized protein</fullName>
    </submittedName>
</protein>
<dbReference type="RefSeq" id="XP_009174021.1">
    <property type="nucleotide sequence ID" value="XM_009175757.1"/>
</dbReference>
<accession>A0A074ZG62</accession>
<gene>
    <name evidence="2" type="ORF">T265_09626</name>
</gene>
<dbReference type="EMBL" id="KL596910">
    <property type="protein sequence ID" value="KER22235.1"/>
    <property type="molecule type" value="Genomic_DNA"/>
</dbReference>
<feature type="region of interest" description="Disordered" evidence="1">
    <location>
        <begin position="1"/>
        <end position="22"/>
    </location>
</feature>
<sequence>MPSGGSTSLDRSREAEVGYEPRTFRSVNSRPTTWGISPPKSCYDTKVPVAKQRNTLIYKLIWLFERLTWNPAESLVCDVLRQLNVLHQAASCFSRYDIRDILINLLKIRRQPTTGFGLPRAHQILSGSIVYVIHTCNTYTWARWPKWLEPEFTGQKVRGSNPTSATRLPLSRLGQPGSIPALVLPSGSMAARHRKDVTAERFLFTYNPLSDKSTRISLSTPRLGQPGSIPALVLPSGGMPARHRKGPRLCRETNLFVSVGIEEGDREKQNLHESVRGIPHGSRLTARTQVLLRLRSPPNARLAKDSGRLPHVYQHTINTTQRTTTNPPLRTTTFPNNALMISPRFVMKRLQSNCPAQRTNQRPSTLPELPTFCSIRTLFMRCYGPEASPARKWPEIRVPCRSSMKASSKWPKVWT</sequence>
<keyword evidence="3" id="KW-1185">Reference proteome</keyword>
<evidence type="ECO:0000313" key="3">
    <source>
        <dbReference type="Proteomes" id="UP000054324"/>
    </source>
</evidence>
<evidence type="ECO:0000256" key="1">
    <source>
        <dbReference type="SAM" id="MobiDB-lite"/>
    </source>
</evidence>
<proteinExistence type="predicted"/>
<dbReference type="OrthoDB" id="10071111at2759"/>
<dbReference type="GeneID" id="20323794"/>
<dbReference type="AlphaFoldDB" id="A0A074ZG62"/>
<name>A0A074ZG62_OPIVI</name>
<organism evidence="2 3">
    <name type="scientific">Opisthorchis viverrini</name>
    <name type="common">Southeast Asian liver fluke</name>
    <dbReference type="NCBI Taxonomy" id="6198"/>
    <lineage>
        <taxon>Eukaryota</taxon>
        <taxon>Metazoa</taxon>
        <taxon>Spiralia</taxon>
        <taxon>Lophotrochozoa</taxon>
        <taxon>Platyhelminthes</taxon>
        <taxon>Trematoda</taxon>
        <taxon>Digenea</taxon>
        <taxon>Opisthorchiida</taxon>
        <taxon>Opisthorchiata</taxon>
        <taxon>Opisthorchiidae</taxon>
        <taxon>Opisthorchis</taxon>
    </lineage>
</organism>
<reference evidence="2 3" key="1">
    <citation type="submission" date="2013-11" db="EMBL/GenBank/DDBJ databases">
        <title>Opisthorchis viverrini - life in the bile duct.</title>
        <authorList>
            <person name="Young N.D."/>
            <person name="Nagarajan N."/>
            <person name="Lin S.J."/>
            <person name="Korhonen P.K."/>
            <person name="Jex A.R."/>
            <person name="Hall R.S."/>
            <person name="Safavi-Hemami H."/>
            <person name="Kaewkong W."/>
            <person name="Bertrand D."/>
            <person name="Gao S."/>
            <person name="Seet Q."/>
            <person name="Wongkham S."/>
            <person name="Teh B.T."/>
            <person name="Wongkham C."/>
            <person name="Intapan P.M."/>
            <person name="Maleewong W."/>
            <person name="Yang X."/>
            <person name="Hu M."/>
            <person name="Wang Z."/>
            <person name="Hofmann A."/>
            <person name="Sternberg P.W."/>
            <person name="Tan P."/>
            <person name="Wang J."/>
            <person name="Gasser R.B."/>
        </authorList>
    </citation>
    <scope>NUCLEOTIDE SEQUENCE [LARGE SCALE GENOMIC DNA]</scope>
</reference>
<dbReference type="Proteomes" id="UP000054324">
    <property type="component" value="Unassembled WGS sequence"/>
</dbReference>
<dbReference type="CTD" id="20323794"/>